<dbReference type="InterPro" id="IPR006140">
    <property type="entry name" value="D-isomer_DH_NAD-bd"/>
</dbReference>
<dbReference type="InterPro" id="IPR036291">
    <property type="entry name" value="NAD(P)-bd_dom_sf"/>
</dbReference>
<reference evidence="5" key="1">
    <citation type="submission" date="2021-12" db="EMBL/GenBank/DDBJ databases">
        <authorList>
            <person name="King R."/>
        </authorList>
    </citation>
    <scope>NUCLEOTIDE SEQUENCE</scope>
</reference>
<dbReference type="AlphaFoldDB" id="A0A9N8PZJ4"/>
<keyword evidence="6" id="KW-1185">Reference proteome</keyword>
<protein>
    <recommendedName>
        <fullName evidence="2">Glyoxylate reductase/hydroxypyruvate reductase</fullName>
    </recommendedName>
</protein>
<dbReference type="GO" id="GO:0008465">
    <property type="term" value="F:hydroxypyruvate reductase (NADH) activity"/>
    <property type="evidence" value="ECO:0007669"/>
    <property type="project" value="TreeGrafter"/>
</dbReference>
<sequence length="632" mass="68281">MSLKRVLIVNKSFPVAGVELLKNKVQTAIVPHLDYEPESLPAIKKTIAGFDAVIWNTKHKLTGDILDIAGPQLKIVSTMSSGIDQIDSVETKKRGILLGNTPEVLNDAVADITVGLMIAAARRFKEGVQELEAGEWKYGVQWMVGQDIAGSTVGIVGFGGIGQAVLRRLKGFDIAKFIYSGRTDKPEAKKLGAERVPLEQLLKESDFVILACPLTKETKYLINADTLKLMKKNSIVVNIGRGELINQEALYTALKEQQIFAAGLDVVTPEPIAKDHPLISLPNCFAVALVAVALPARSVANNTMTKNLKVLVSSNDFPASGLKVLEEHFTVVQTKYLNFGEEGRTLAKEDLLKLIPGCSALVWSSNLPITKELLDKAGPQLKLVATVSAGYNHCNLDELRARGIKLSNTPNVLAPAVAEIAVGLILGAARRFTENLDQVRRGEWEIGFDKVLGQDVRGSTVGIVGLGGIGQAVVKRLAGFEVEKFVYSGHREKPEAKALGAEFVTQDQLLAQSDFIVLAVPLTNETKHMINKDTLAKMKSNAIVVNVGRGDLIDQEGLYDALKSKQIYAAGLDVTTPEPLPKDHKLFTLPNLFVLPHIGSATVRTRSDMGVLAANNVVNALTGKPLITPVKL</sequence>
<evidence type="ECO:0000256" key="2">
    <source>
        <dbReference type="ARBA" id="ARBA00073306"/>
    </source>
</evidence>
<dbReference type="CDD" id="cd05301">
    <property type="entry name" value="GDH"/>
    <property type="match status" value="1"/>
</dbReference>
<gene>
    <name evidence="5" type="ORF">CINC_LOCUS4126</name>
</gene>
<feature type="domain" description="D-isomer specific 2-hydroxyacid dehydrogenase catalytic" evidence="3">
    <location>
        <begin position="316"/>
        <end position="630"/>
    </location>
</feature>
<keyword evidence="1" id="KW-0560">Oxidoreductase</keyword>
<dbReference type="Gene3D" id="3.40.50.720">
    <property type="entry name" value="NAD(P)-binding Rossmann-like Domain"/>
    <property type="match status" value="4"/>
</dbReference>
<dbReference type="GO" id="GO:0030267">
    <property type="term" value="F:glyoxylate reductase (NADPH) activity"/>
    <property type="evidence" value="ECO:0007669"/>
    <property type="project" value="TreeGrafter"/>
</dbReference>
<dbReference type="FunFam" id="3.40.50.720:FF:000026">
    <property type="entry name" value="Glyoxylate/hydroxypyruvate reductase B"/>
    <property type="match status" value="2"/>
</dbReference>
<organism evidence="5 6">
    <name type="scientific">Chrysodeixis includens</name>
    <name type="common">Soybean looper</name>
    <name type="synonym">Pseudoplusia includens</name>
    <dbReference type="NCBI Taxonomy" id="689277"/>
    <lineage>
        <taxon>Eukaryota</taxon>
        <taxon>Metazoa</taxon>
        <taxon>Ecdysozoa</taxon>
        <taxon>Arthropoda</taxon>
        <taxon>Hexapoda</taxon>
        <taxon>Insecta</taxon>
        <taxon>Pterygota</taxon>
        <taxon>Neoptera</taxon>
        <taxon>Endopterygota</taxon>
        <taxon>Lepidoptera</taxon>
        <taxon>Glossata</taxon>
        <taxon>Ditrysia</taxon>
        <taxon>Noctuoidea</taxon>
        <taxon>Noctuidae</taxon>
        <taxon>Plusiinae</taxon>
        <taxon>Chrysodeixis</taxon>
    </lineage>
</organism>
<dbReference type="SUPFAM" id="SSF51735">
    <property type="entry name" value="NAD(P)-binding Rossmann-fold domains"/>
    <property type="match status" value="2"/>
</dbReference>
<dbReference type="InterPro" id="IPR006139">
    <property type="entry name" value="D-isomer_2_OHA_DH_cat_dom"/>
</dbReference>
<evidence type="ECO:0000256" key="1">
    <source>
        <dbReference type="ARBA" id="ARBA00023002"/>
    </source>
</evidence>
<evidence type="ECO:0000313" key="5">
    <source>
        <dbReference type="EMBL" id="CAD0202463.1"/>
    </source>
</evidence>
<accession>A0A9N8PZJ4</accession>
<dbReference type="Pfam" id="PF02826">
    <property type="entry name" value="2-Hacid_dh_C"/>
    <property type="match status" value="2"/>
</dbReference>
<evidence type="ECO:0000259" key="3">
    <source>
        <dbReference type="Pfam" id="PF00389"/>
    </source>
</evidence>
<feature type="domain" description="D-isomer specific 2-hydroxyacid dehydrogenase NAD-binding" evidence="4">
    <location>
        <begin position="422"/>
        <end position="599"/>
    </location>
</feature>
<dbReference type="GO" id="GO:0005829">
    <property type="term" value="C:cytosol"/>
    <property type="evidence" value="ECO:0007669"/>
    <property type="project" value="TreeGrafter"/>
</dbReference>
<dbReference type="GO" id="GO:0051287">
    <property type="term" value="F:NAD binding"/>
    <property type="evidence" value="ECO:0007669"/>
    <property type="project" value="InterPro"/>
</dbReference>
<dbReference type="InterPro" id="IPR050223">
    <property type="entry name" value="D-isomer_2-hydroxyacid_DH"/>
</dbReference>
<name>A0A9N8PZJ4_CHRIL</name>
<dbReference type="Pfam" id="PF00389">
    <property type="entry name" value="2-Hacid_dh"/>
    <property type="match status" value="1"/>
</dbReference>
<dbReference type="OrthoDB" id="298012at2759"/>
<dbReference type="EMBL" id="LR824020">
    <property type="protein sequence ID" value="CAD0202463.1"/>
    <property type="molecule type" value="Genomic_DNA"/>
</dbReference>
<dbReference type="Proteomes" id="UP001154114">
    <property type="component" value="Chromosome 17"/>
</dbReference>
<dbReference type="PANTHER" id="PTHR10996:SF119">
    <property type="entry name" value="FI03731P-RELATED"/>
    <property type="match status" value="1"/>
</dbReference>
<dbReference type="PANTHER" id="PTHR10996">
    <property type="entry name" value="2-HYDROXYACID DEHYDROGENASE-RELATED"/>
    <property type="match status" value="1"/>
</dbReference>
<evidence type="ECO:0000313" key="6">
    <source>
        <dbReference type="Proteomes" id="UP001154114"/>
    </source>
</evidence>
<dbReference type="InterPro" id="IPR029753">
    <property type="entry name" value="D-isomer_DH_CS"/>
</dbReference>
<proteinExistence type="predicted"/>
<dbReference type="PROSITE" id="PS00671">
    <property type="entry name" value="D_2_HYDROXYACID_DH_3"/>
    <property type="match status" value="2"/>
</dbReference>
<feature type="domain" description="D-isomer specific 2-hydroxyacid dehydrogenase NAD-binding" evidence="4">
    <location>
        <begin position="114"/>
        <end position="287"/>
    </location>
</feature>
<evidence type="ECO:0000259" key="4">
    <source>
        <dbReference type="Pfam" id="PF02826"/>
    </source>
</evidence>
<dbReference type="SUPFAM" id="SSF52283">
    <property type="entry name" value="Formate/glycerate dehydrogenase catalytic domain-like"/>
    <property type="match status" value="2"/>
</dbReference>